<dbReference type="Gene3D" id="3.60.15.10">
    <property type="entry name" value="Ribonuclease Z/Hydroxyacylglutathione hydrolase-like"/>
    <property type="match status" value="1"/>
</dbReference>
<sequence>MKLKDLNDLIIFDAFPLTYDPKQKIILTHLLHLEEQTLPQKLCTIYTTRNLAEKFKKYCEITNYKGLFSDNFCYLEPYNFTDIVIEKRHTLQMFTCESQDADHNLMILIRENGKLKYIYAGNFLDTRTALLNDDFAKWISQGVEKLYVNLKHAPDDQLYKSVQKLPLLAQCLKEIDTIVKYHEGRTFAIYLKLFGYENFIDKLCNRFLKRVVLLSNLSKFIDYSEKGADDLLAKLDVGRIFVTDGVISEEKAKMNFEKHGNISINISADVAYCLPIALNEDNYFYKLCYSPEPDIYDLQLLVCLCKPKRIYGIVDRFNMKSKPPKHLIEYCKGIAKVDTKVHQQQQSNAKPEKPALPVVLGPITYNQNQQGAQGGPFLDDCESDEDDSGNINNCFNGFRNTGQEKLFYTSFFYLTSFIRYGTAGGDE</sequence>
<dbReference type="Gene3D" id="3.40.50.12650">
    <property type="match status" value="1"/>
</dbReference>
<keyword evidence="2" id="KW-1185">Reference proteome</keyword>
<dbReference type="EnsemblMetazoa" id="GPAI027882-RA">
    <property type="protein sequence ID" value="GPAI027882-PA"/>
    <property type="gene ID" value="GPAI027882"/>
</dbReference>
<reference evidence="1" key="2">
    <citation type="submission" date="2020-05" db="UniProtKB">
        <authorList>
            <consortium name="EnsemblMetazoa"/>
        </authorList>
    </citation>
    <scope>IDENTIFICATION</scope>
    <source>
        <strain evidence="1">IAEA</strain>
    </source>
</reference>
<evidence type="ECO:0000313" key="1">
    <source>
        <dbReference type="EnsemblMetazoa" id="GPAI027882-PA"/>
    </source>
</evidence>
<evidence type="ECO:0000313" key="2">
    <source>
        <dbReference type="Proteomes" id="UP000092445"/>
    </source>
</evidence>
<dbReference type="Proteomes" id="UP000092445">
    <property type="component" value="Unassembled WGS sequence"/>
</dbReference>
<organism evidence="1 2">
    <name type="scientific">Glossina pallidipes</name>
    <name type="common">Tsetse fly</name>
    <dbReference type="NCBI Taxonomy" id="7398"/>
    <lineage>
        <taxon>Eukaryota</taxon>
        <taxon>Metazoa</taxon>
        <taxon>Ecdysozoa</taxon>
        <taxon>Arthropoda</taxon>
        <taxon>Hexapoda</taxon>
        <taxon>Insecta</taxon>
        <taxon>Pterygota</taxon>
        <taxon>Neoptera</taxon>
        <taxon>Endopterygota</taxon>
        <taxon>Diptera</taxon>
        <taxon>Brachycera</taxon>
        <taxon>Muscomorpha</taxon>
        <taxon>Hippoboscoidea</taxon>
        <taxon>Glossinidae</taxon>
        <taxon>Glossina</taxon>
    </lineage>
</organism>
<dbReference type="VEuPathDB" id="VectorBase:GPAI027882"/>
<proteinExistence type="predicted"/>
<protein>
    <submittedName>
        <fullName evidence="1">Uncharacterized protein</fullName>
    </submittedName>
</protein>
<name>A0A1A9ZX71_GLOPL</name>
<reference evidence="2" key="1">
    <citation type="submission" date="2014-03" db="EMBL/GenBank/DDBJ databases">
        <authorList>
            <person name="Aksoy S."/>
            <person name="Warren W."/>
            <person name="Wilson R.K."/>
        </authorList>
    </citation>
    <scope>NUCLEOTIDE SEQUENCE [LARGE SCALE GENOMIC DNA]</scope>
    <source>
        <strain evidence="2">IAEA</strain>
    </source>
</reference>
<accession>A0A1A9ZX71</accession>
<dbReference type="AlphaFoldDB" id="A0A1A9ZX71"/>
<dbReference type="InterPro" id="IPR036866">
    <property type="entry name" value="RibonucZ/Hydroxyglut_hydro"/>
</dbReference>